<evidence type="ECO:0000256" key="8">
    <source>
        <dbReference type="PIRNR" id="PIRNR000485"/>
    </source>
</evidence>
<dbReference type="InterPro" id="IPR017932">
    <property type="entry name" value="GATase_2_dom"/>
</dbReference>
<evidence type="ECO:0000256" key="6">
    <source>
        <dbReference type="ARBA" id="ARBA00022962"/>
    </source>
</evidence>
<feature type="binding site" evidence="7">
    <location>
        <position position="368"/>
    </location>
    <ligand>
        <name>Mg(2+)</name>
        <dbReference type="ChEBI" id="CHEBI:18420"/>
    </ligand>
</feature>
<keyword evidence="11" id="KW-1185">Reference proteome</keyword>
<dbReference type="PIRSF" id="PIRSF000485">
    <property type="entry name" value="Amd_phspho_trans"/>
    <property type="match status" value="1"/>
</dbReference>
<dbReference type="EC" id="2.4.2.14" evidence="7"/>
<dbReference type="SUPFAM" id="SSF53271">
    <property type="entry name" value="PRTase-like"/>
    <property type="match status" value="1"/>
</dbReference>
<dbReference type="Pfam" id="PF13537">
    <property type="entry name" value="GATase_7"/>
    <property type="match status" value="1"/>
</dbReference>
<proteinExistence type="inferred from homology"/>
<protein>
    <recommendedName>
        <fullName evidence="7">Amidophosphoribosyltransferase</fullName>
        <shortName evidence="7">ATase</shortName>
        <ecNumber evidence="7">2.4.2.14</ecNumber>
    </recommendedName>
    <alternativeName>
        <fullName evidence="7">Glutamine phosphoribosylpyrophosphate amidotransferase</fullName>
        <shortName evidence="7">GPATase</shortName>
    </alternativeName>
</protein>
<keyword evidence="4 7" id="KW-0808">Transferase</keyword>
<evidence type="ECO:0000256" key="5">
    <source>
        <dbReference type="ARBA" id="ARBA00022755"/>
    </source>
</evidence>
<feature type="binding site" evidence="7">
    <location>
        <position position="367"/>
    </location>
    <ligand>
        <name>Mg(2+)</name>
        <dbReference type="ChEBI" id="CHEBI:18420"/>
    </ligand>
</feature>
<dbReference type="InterPro" id="IPR000836">
    <property type="entry name" value="PRTase_dom"/>
</dbReference>
<dbReference type="Gene3D" id="3.60.20.10">
    <property type="entry name" value="Glutamine Phosphoribosylpyrophosphate, subunit 1, domain 1"/>
    <property type="match status" value="1"/>
</dbReference>
<comment type="similarity">
    <text evidence="2 7 8">In the C-terminal section; belongs to the purine/pyrimidine phosphoribosyltransferase family.</text>
</comment>
<evidence type="ECO:0000256" key="4">
    <source>
        <dbReference type="ARBA" id="ARBA00022679"/>
    </source>
</evidence>
<dbReference type="GO" id="GO:0004044">
    <property type="term" value="F:amidophosphoribosyltransferase activity"/>
    <property type="evidence" value="ECO:0007669"/>
    <property type="project" value="UniProtKB-EC"/>
</dbReference>
<dbReference type="InterPro" id="IPR029057">
    <property type="entry name" value="PRTase-like"/>
</dbReference>
<feature type="domain" description="Glutamine amidotransferase type-2" evidence="9">
    <location>
        <begin position="2"/>
        <end position="236"/>
    </location>
</feature>
<evidence type="ECO:0000256" key="3">
    <source>
        <dbReference type="ARBA" id="ARBA00022676"/>
    </source>
</evidence>
<feature type="binding site" evidence="7">
    <location>
        <position position="305"/>
    </location>
    <ligand>
        <name>Mg(2+)</name>
        <dbReference type="ChEBI" id="CHEBI:18420"/>
    </ligand>
</feature>
<dbReference type="CDD" id="cd00715">
    <property type="entry name" value="GPATase_N"/>
    <property type="match status" value="1"/>
</dbReference>
<dbReference type="Gene3D" id="3.40.50.2020">
    <property type="match status" value="1"/>
</dbReference>
<comment type="function">
    <text evidence="7">Catalyzes the formation of phosphoribosylamine from phosphoribosylpyrophosphate (PRPP) and glutamine.</text>
</comment>
<organism evidence="10 11">
    <name type="scientific">Robbsia betulipollinis</name>
    <dbReference type="NCBI Taxonomy" id="2981849"/>
    <lineage>
        <taxon>Bacteria</taxon>
        <taxon>Pseudomonadati</taxon>
        <taxon>Pseudomonadota</taxon>
        <taxon>Betaproteobacteria</taxon>
        <taxon>Burkholderiales</taxon>
        <taxon>Burkholderiaceae</taxon>
        <taxon>Robbsia</taxon>
    </lineage>
</organism>
<keyword evidence="3 7" id="KW-0328">Glycosyltransferase</keyword>
<dbReference type="Pfam" id="PF00156">
    <property type="entry name" value="Pribosyltran"/>
    <property type="match status" value="1"/>
</dbReference>
<feature type="active site" description="Nucleophile" evidence="7">
    <location>
        <position position="2"/>
    </location>
</feature>
<evidence type="ECO:0000256" key="2">
    <source>
        <dbReference type="ARBA" id="ARBA00010138"/>
    </source>
</evidence>
<evidence type="ECO:0000313" key="10">
    <source>
        <dbReference type="EMBL" id="MCY0386446.1"/>
    </source>
</evidence>
<gene>
    <name evidence="7 10" type="primary">purF</name>
    <name evidence="10" type="ORF">OVY01_04155</name>
</gene>
<dbReference type="HAMAP" id="MF_01931">
    <property type="entry name" value="PurF"/>
    <property type="match status" value="1"/>
</dbReference>
<evidence type="ECO:0000313" key="11">
    <source>
        <dbReference type="Proteomes" id="UP001082899"/>
    </source>
</evidence>
<evidence type="ECO:0000259" key="9">
    <source>
        <dbReference type="PROSITE" id="PS51278"/>
    </source>
</evidence>
<accession>A0ABT3ZIV9</accession>
<comment type="catalytic activity">
    <reaction evidence="7 8">
        <text>5-phospho-beta-D-ribosylamine + L-glutamate + diphosphate = 5-phospho-alpha-D-ribose 1-diphosphate + L-glutamine + H2O</text>
        <dbReference type="Rhea" id="RHEA:14905"/>
        <dbReference type="ChEBI" id="CHEBI:15377"/>
        <dbReference type="ChEBI" id="CHEBI:29985"/>
        <dbReference type="ChEBI" id="CHEBI:33019"/>
        <dbReference type="ChEBI" id="CHEBI:58017"/>
        <dbReference type="ChEBI" id="CHEBI:58359"/>
        <dbReference type="ChEBI" id="CHEBI:58681"/>
        <dbReference type="EC" id="2.4.2.14"/>
    </reaction>
</comment>
<dbReference type="InterPro" id="IPR035584">
    <property type="entry name" value="PurF_N"/>
</dbReference>
<sequence>MCGIVGVVSKSPVNQLIYDSLLLLQHRGQDAAGIATVDGRNFHMYKANGMVRDVFRTRNMRSLPGTTGIGQVRYPTAGSASSEEEAQPFYVNAPYGIILAHNGNVTNTAQLKDELYRIDRRHINTSSDTEVLLNVFAHELQSASPGYTLEPDALFSAVSGVHRRVKGSYAIVALVAGFGLLAFRDPFGIRPLCIGRNDGPNGTEWIMASESVAIEGIGFEFVRDVAPGEAVFIDLAGEFHSQQCALAPSLNPCIFEYVYLARPDSCLDGVPVYNARLKMGDYLASKIQREMSRGDIDVVMPIPDSSRPAAMQVANRLGVEYREGFFKNRYVGRTFIMPGQAVRKKSVRQKLNAMGIEFKGKNVLIVDDSIVRGTTSHEIVQMARDAGANKVIFASAAPPVKFPNVYGIDMPTRGELVAHGRTDEEVARLIGADGLVYQDVEDMKRAVRDINPALRGFDASCFDGCYITGDINSEYLDVLERARLAPNAQQDREAADGGNDFERVRSQLHLQLAGD</sequence>
<name>A0ABT3ZIV9_9BURK</name>
<keyword evidence="7" id="KW-0479">Metal-binding</keyword>
<dbReference type="CDD" id="cd06223">
    <property type="entry name" value="PRTases_typeI"/>
    <property type="match status" value="1"/>
</dbReference>
<keyword evidence="7" id="KW-0460">Magnesium</keyword>
<dbReference type="PANTHER" id="PTHR11907">
    <property type="entry name" value="AMIDOPHOSPHORIBOSYLTRANSFERASE"/>
    <property type="match status" value="1"/>
</dbReference>
<dbReference type="InterPro" id="IPR029055">
    <property type="entry name" value="Ntn_hydrolases_N"/>
</dbReference>
<dbReference type="Proteomes" id="UP001082899">
    <property type="component" value="Unassembled WGS sequence"/>
</dbReference>
<comment type="pathway">
    <text evidence="1 7 8">Purine metabolism; IMP biosynthesis via de novo pathway; N(1)-(5-phospho-D-ribosyl)glycinamide from 5-phospho-alpha-D-ribose 1-diphosphate: step 1/2.</text>
</comment>
<evidence type="ECO:0000256" key="7">
    <source>
        <dbReference type="HAMAP-Rule" id="MF_01931"/>
    </source>
</evidence>
<comment type="caution">
    <text evidence="7">Lacks conserved residue(s) required for the propagation of feature annotation.</text>
</comment>
<dbReference type="InterPro" id="IPR005854">
    <property type="entry name" value="PurF"/>
</dbReference>
<reference evidence="10" key="1">
    <citation type="submission" date="2022-11" db="EMBL/GenBank/DDBJ databases">
        <title>Robbsia betulipollinis sp. nov., isolated from pollen of birch (Betula pendula).</title>
        <authorList>
            <person name="Shi H."/>
            <person name="Ambika Manirajan B."/>
            <person name="Ratering S."/>
            <person name="Geissler-Plaum R."/>
            <person name="Schnell S."/>
        </authorList>
    </citation>
    <scope>NUCLEOTIDE SEQUENCE</scope>
    <source>
        <strain evidence="10">Bb-Pol-6</strain>
    </source>
</reference>
<dbReference type="SUPFAM" id="SSF56235">
    <property type="entry name" value="N-terminal nucleophile aminohydrolases (Ntn hydrolases)"/>
    <property type="match status" value="1"/>
</dbReference>
<keyword evidence="5 7" id="KW-0658">Purine biosynthesis</keyword>
<comment type="cofactor">
    <cofactor evidence="7">
        <name>Mg(2+)</name>
        <dbReference type="ChEBI" id="CHEBI:18420"/>
    </cofactor>
    <text evidence="7">Binds 1 Mg(2+) ion per subunit.</text>
</comment>
<dbReference type="NCBIfam" id="TIGR01134">
    <property type="entry name" value="purF"/>
    <property type="match status" value="1"/>
</dbReference>
<dbReference type="EMBL" id="JAPMXC010000001">
    <property type="protein sequence ID" value="MCY0386446.1"/>
    <property type="molecule type" value="Genomic_DNA"/>
</dbReference>
<dbReference type="PROSITE" id="PS51278">
    <property type="entry name" value="GATASE_TYPE_2"/>
    <property type="match status" value="1"/>
</dbReference>
<evidence type="ECO:0000256" key="1">
    <source>
        <dbReference type="ARBA" id="ARBA00005209"/>
    </source>
</evidence>
<comment type="caution">
    <text evidence="10">The sequence shown here is derived from an EMBL/GenBank/DDBJ whole genome shotgun (WGS) entry which is preliminary data.</text>
</comment>
<keyword evidence="6 7" id="KW-0315">Glutamine amidotransferase</keyword>
<dbReference type="RefSeq" id="WP_267845856.1">
    <property type="nucleotide sequence ID" value="NZ_JAPMXC010000001.1"/>
</dbReference>